<keyword evidence="3" id="KW-0378">Hydrolase</keyword>
<proteinExistence type="predicted"/>
<comment type="caution">
    <text evidence="3">The sequence shown here is derived from an EMBL/GenBank/DDBJ whole genome shotgun (WGS) entry which is preliminary data.</text>
</comment>
<name>A0A2T6ZT48_TUBBO</name>
<dbReference type="PANTHER" id="PTHR24070">
    <property type="entry name" value="RAS, DI-RAS, AND RHEB FAMILY MEMBERS OF SMALL GTPASE SUPERFAMILY"/>
    <property type="match status" value="1"/>
</dbReference>
<dbReference type="SMART" id="SM00174">
    <property type="entry name" value="RHO"/>
    <property type="match status" value="1"/>
</dbReference>
<dbReference type="Gene3D" id="3.40.50.300">
    <property type="entry name" value="P-loop containing nucleotide triphosphate hydrolases"/>
    <property type="match status" value="1"/>
</dbReference>
<dbReference type="InterPro" id="IPR001806">
    <property type="entry name" value="Small_GTPase"/>
</dbReference>
<evidence type="ECO:0000256" key="2">
    <source>
        <dbReference type="ARBA" id="ARBA00023134"/>
    </source>
</evidence>
<dbReference type="SUPFAM" id="SSF52540">
    <property type="entry name" value="P-loop containing nucleoside triphosphate hydrolases"/>
    <property type="match status" value="1"/>
</dbReference>
<gene>
    <name evidence="3" type="ORF">B9Z19DRAFT_1126292</name>
</gene>
<keyword evidence="1" id="KW-0547">Nucleotide-binding</keyword>
<dbReference type="InterPro" id="IPR027417">
    <property type="entry name" value="P-loop_NTPase"/>
</dbReference>
<dbReference type="OrthoDB" id="265044at2759"/>
<accession>A0A2T6ZT48</accession>
<dbReference type="AlphaFoldDB" id="A0A2T6ZT48"/>
<dbReference type="InterPro" id="IPR020849">
    <property type="entry name" value="Small_GTPase_Ras-type"/>
</dbReference>
<protein>
    <submittedName>
        <fullName evidence="3">P-loop containing nucleoside triphosphate hydrolase protein</fullName>
    </submittedName>
</protein>
<evidence type="ECO:0000313" key="3">
    <source>
        <dbReference type="EMBL" id="PUU78670.1"/>
    </source>
</evidence>
<dbReference type="EMBL" id="NESQ01000110">
    <property type="protein sequence ID" value="PUU78670.1"/>
    <property type="molecule type" value="Genomic_DNA"/>
</dbReference>
<evidence type="ECO:0000256" key="1">
    <source>
        <dbReference type="ARBA" id="ARBA00022741"/>
    </source>
</evidence>
<dbReference type="Pfam" id="PF00071">
    <property type="entry name" value="Ras"/>
    <property type="match status" value="1"/>
</dbReference>
<dbReference type="GO" id="GO:0016020">
    <property type="term" value="C:membrane"/>
    <property type="evidence" value="ECO:0007669"/>
    <property type="project" value="InterPro"/>
</dbReference>
<dbReference type="GO" id="GO:0003924">
    <property type="term" value="F:GTPase activity"/>
    <property type="evidence" value="ECO:0007669"/>
    <property type="project" value="InterPro"/>
</dbReference>
<evidence type="ECO:0000313" key="4">
    <source>
        <dbReference type="Proteomes" id="UP000244722"/>
    </source>
</evidence>
<dbReference type="STRING" id="42251.A0A2T6ZT48"/>
<keyword evidence="2" id="KW-0342">GTP-binding</keyword>
<dbReference type="GO" id="GO:0005525">
    <property type="term" value="F:GTP binding"/>
    <property type="evidence" value="ECO:0007669"/>
    <property type="project" value="UniProtKB-KW"/>
</dbReference>
<dbReference type="SMART" id="SM00173">
    <property type="entry name" value="RAS"/>
    <property type="match status" value="1"/>
</dbReference>
<keyword evidence="4" id="KW-1185">Reference proteome</keyword>
<dbReference type="GO" id="GO:0007165">
    <property type="term" value="P:signal transduction"/>
    <property type="evidence" value="ECO:0007669"/>
    <property type="project" value="InterPro"/>
</dbReference>
<dbReference type="SMART" id="SM00175">
    <property type="entry name" value="RAB"/>
    <property type="match status" value="1"/>
</dbReference>
<reference evidence="3 4" key="1">
    <citation type="submission" date="2017-04" db="EMBL/GenBank/DDBJ databases">
        <title>Draft genome sequence of Tuber borchii Vittad., a whitish edible truffle.</title>
        <authorList>
            <consortium name="DOE Joint Genome Institute"/>
            <person name="Murat C."/>
            <person name="Kuo A."/>
            <person name="Barry K.W."/>
            <person name="Clum A."/>
            <person name="Dockter R.B."/>
            <person name="Fauchery L."/>
            <person name="Iotti M."/>
            <person name="Kohler A."/>
            <person name="Labutti K."/>
            <person name="Lindquist E.A."/>
            <person name="Lipzen A."/>
            <person name="Ohm R.A."/>
            <person name="Wang M."/>
            <person name="Grigoriev I.V."/>
            <person name="Zambonelli A."/>
            <person name="Martin F.M."/>
        </authorList>
    </citation>
    <scope>NUCLEOTIDE SEQUENCE [LARGE SCALE GENOMIC DNA]</scope>
    <source>
        <strain evidence="3 4">Tbo3840</strain>
    </source>
</reference>
<sequence>MSSTITPPNTTPKKNLTILLLGSPSTGKTNFITRQTSNVFSGEHTPTLEEVYTTTLLSHPGTALTILDLGGSDDLERLRSVFLTRGDIDGYVIVYAVDDVQSWRNIGEKWWGVVEHWNGGGGGRKGKVFVIGCKGDLIDEAGGNGFVENGGIVCSALEGWGVVEAWERVLRGCLGE</sequence>
<dbReference type="Proteomes" id="UP000244722">
    <property type="component" value="Unassembled WGS sequence"/>
</dbReference>
<organism evidence="3 4">
    <name type="scientific">Tuber borchii</name>
    <name type="common">White truffle</name>
    <dbReference type="NCBI Taxonomy" id="42251"/>
    <lineage>
        <taxon>Eukaryota</taxon>
        <taxon>Fungi</taxon>
        <taxon>Dikarya</taxon>
        <taxon>Ascomycota</taxon>
        <taxon>Pezizomycotina</taxon>
        <taxon>Pezizomycetes</taxon>
        <taxon>Pezizales</taxon>
        <taxon>Tuberaceae</taxon>
        <taxon>Tuber</taxon>
    </lineage>
</organism>